<comment type="caution">
    <text evidence="2">The sequence shown here is derived from an EMBL/GenBank/DDBJ whole genome shotgun (WGS) entry which is preliminary data.</text>
</comment>
<dbReference type="SMART" id="SM01040">
    <property type="entry name" value="Bro-N"/>
    <property type="match status" value="1"/>
</dbReference>
<evidence type="ECO:0000313" key="3">
    <source>
        <dbReference type="Proteomes" id="UP000765338"/>
    </source>
</evidence>
<keyword evidence="3" id="KW-1185">Reference proteome</keyword>
<dbReference type="Proteomes" id="UP000765338">
    <property type="component" value="Unassembled WGS sequence"/>
</dbReference>
<evidence type="ECO:0000313" key="2">
    <source>
        <dbReference type="EMBL" id="MBA5726959.1"/>
    </source>
</evidence>
<organism evidence="2 3">
    <name type="scientific">Bombella mellum</name>
    <dbReference type="NCBI Taxonomy" id="2039288"/>
    <lineage>
        <taxon>Bacteria</taxon>
        <taxon>Pseudomonadati</taxon>
        <taxon>Pseudomonadota</taxon>
        <taxon>Alphaproteobacteria</taxon>
        <taxon>Acetobacterales</taxon>
        <taxon>Acetobacteraceae</taxon>
        <taxon>Bombella</taxon>
    </lineage>
</organism>
<feature type="domain" description="Bro-N" evidence="1">
    <location>
        <begin position="64"/>
        <end position="146"/>
    </location>
</feature>
<sequence>MLRIYPFLSCKRKYPCLNLRLGKKTCPESHLKRQAFLPFRNHSNKEEYCVDQATLFSLSFEEKPVRVLQQGTIFHWILADVCAILRINEGQLTVSRMGGGSTTIPLTAAHLHTTIINDSDLWFLAAISYEPEAKRFRTWLKMTAFPILHQANTLGITPQKETSEAVHDVLIKAATVKVDGISFDETTTLPEAHSLRDSAKQCGWPERRFIQRLLELKWLYTHPATGRKCAYADKIKAGYMTVRSVPIRQKAAPVRLVAQSLITQKGLVRLKEILGPVPVGLITSKTPK</sequence>
<dbReference type="InterPro" id="IPR003497">
    <property type="entry name" value="BRO_N_domain"/>
</dbReference>
<name>A0ABR5ZRL0_9PROT</name>
<dbReference type="Pfam" id="PF03374">
    <property type="entry name" value="ANT"/>
    <property type="match status" value="1"/>
</dbReference>
<dbReference type="InterPro" id="IPR005039">
    <property type="entry name" value="Ant_C"/>
</dbReference>
<gene>
    <name evidence="2" type="ORF">CPA56_02985</name>
</gene>
<accession>A0ABR5ZRL0</accession>
<proteinExistence type="predicted"/>
<reference evidence="2 3" key="1">
    <citation type="submission" date="2017-10" db="EMBL/GenBank/DDBJ databases">
        <authorList>
            <person name="Jakob F."/>
        </authorList>
    </citation>
    <scope>NUCLEOTIDE SEQUENCE [LARGE SCALE GENOMIC DNA]</scope>
    <source>
        <strain evidence="2 3">TMW 2.1889</strain>
    </source>
</reference>
<protein>
    <recommendedName>
        <fullName evidence="1">Bro-N domain-containing protein</fullName>
    </recommendedName>
</protein>
<dbReference type="EMBL" id="PDLY01000001">
    <property type="protein sequence ID" value="MBA5726959.1"/>
    <property type="molecule type" value="Genomic_DNA"/>
</dbReference>
<evidence type="ECO:0000259" key="1">
    <source>
        <dbReference type="SMART" id="SM01040"/>
    </source>
</evidence>